<evidence type="ECO:0000313" key="4">
    <source>
        <dbReference type="Proteomes" id="UP000237631"/>
    </source>
</evidence>
<evidence type="ECO:0000256" key="2">
    <source>
        <dbReference type="ARBA" id="ARBA00023002"/>
    </source>
</evidence>
<evidence type="ECO:0000313" key="3">
    <source>
        <dbReference type="EMBL" id="PPJ56561.1"/>
    </source>
</evidence>
<dbReference type="PANTHER" id="PTHR43669">
    <property type="entry name" value="5-KETO-D-GLUCONATE 5-REDUCTASE"/>
    <property type="match status" value="1"/>
</dbReference>
<keyword evidence="4" id="KW-1185">Reference proteome</keyword>
<dbReference type="Gene3D" id="3.40.50.720">
    <property type="entry name" value="NAD(P)-binding Rossmann-like Domain"/>
    <property type="match status" value="1"/>
</dbReference>
<protein>
    <recommendedName>
        <fullName evidence="5">NAD(P)-binding domain-containing protein</fullName>
    </recommendedName>
</protein>
<name>A0A2S6C9Z3_9PEZI</name>
<proteinExistence type="inferred from homology"/>
<keyword evidence="2" id="KW-0560">Oxidoreductase</keyword>
<dbReference type="PANTHER" id="PTHR43669:SF4">
    <property type="entry name" value="SHORT-CHAIN DEHYDROGENASE"/>
    <property type="match status" value="1"/>
</dbReference>
<sequence length="233" mass="25560">MSRPILLIFGSGKNVGAATIKTFLANKYRVAQATRSAKSEDSTDDVLQLPRDVTQPETVNAAFATLRKTWGEPNVVLFNAYSWHITDAKDTLASMGIEDFVSDITANVICAFVAAREAVASFKSLPSSASKTFLYTGNCLDEMKAMPGFLTLGAGKSAAAYMISEASESYRDQSFRFYYVDERTPEGDAKGETIRGPGHADFFLALAENKACQVPWKATFVERQGYQKFPKLE</sequence>
<dbReference type="AlphaFoldDB" id="A0A2S6C9Z3"/>
<organism evidence="3 4">
    <name type="scientific">Cercospora berteroae</name>
    <dbReference type="NCBI Taxonomy" id="357750"/>
    <lineage>
        <taxon>Eukaryota</taxon>
        <taxon>Fungi</taxon>
        <taxon>Dikarya</taxon>
        <taxon>Ascomycota</taxon>
        <taxon>Pezizomycotina</taxon>
        <taxon>Dothideomycetes</taxon>
        <taxon>Dothideomycetidae</taxon>
        <taxon>Mycosphaerellales</taxon>
        <taxon>Mycosphaerellaceae</taxon>
        <taxon>Cercospora</taxon>
    </lineage>
</organism>
<evidence type="ECO:0000256" key="1">
    <source>
        <dbReference type="ARBA" id="ARBA00006484"/>
    </source>
</evidence>
<gene>
    <name evidence="3" type="ORF">CBER1_03887</name>
</gene>
<dbReference type="EMBL" id="PNEN01000516">
    <property type="protein sequence ID" value="PPJ56561.1"/>
    <property type="molecule type" value="Genomic_DNA"/>
</dbReference>
<dbReference type="InterPro" id="IPR036291">
    <property type="entry name" value="NAD(P)-bd_dom_sf"/>
</dbReference>
<dbReference type="OrthoDB" id="5336600at2759"/>
<dbReference type="Proteomes" id="UP000237631">
    <property type="component" value="Unassembled WGS sequence"/>
</dbReference>
<comment type="caution">
    <text evidence="3">The sequence shown here is derived from an EMBL/GenBank/DDBJ whole genome shotgun (WGS) entry which is preliminary data.</text>
</comment>
<reference evidence="4" key="1">
    <citation type="journal article" date="2017" name="bioRxiv">
        <title>Conservation of a gene cluster reveals novel cercosporin biosynthetic mechanisms and extends production to the genus Colletotrichum.</title>
        <authorList>
            <person name="de Jonge R."/>
            <person name="Ebert M.K."/>
            <person name="Huitt-Roehl C.R."/>
            <person name="Pal P."/>
            <person name="Suttle J.C."/>
            <person name="Spanner R.E."/>
            <person name="Neubauer J.D."/>
            <person name="Jurick W.M.II."/>
            <person name="Stott K.A."/>
            <person name="Secor G.A."/>
            <person name="Thomma B.P.H.J."/>
            <person name="Van de Peer Y."/>
            <person name="Townsend C.A."/>
            <person name="Bolton M.D."/>
        </authorList>
    </citation>
    <scope>NUCLEOTIDE SEQUENCE [LARGE SCALE GENOMIC DNA]</scope>
    <source>
        <strain evidence="4">CBS538.71</strain>
    </source>
</reference>
<comment type="similarity">
    <text evidence="1">Belongs to the short-chain dehydrogenases/reductases (SDR) family.</text>
</comment>
<dbReference type="STRING" id="357750.A0A2S6C9Z3"/>
<accession>A0A2S6C9Z3</accession>
<dbReference type="SUPFAM" id="SSF51735">
    <property type="entry name" value="NAD(P)-binding Rossmann-fold domains"/>
    <property type="match status" value="1"/>
</dbReference>
<evidence type="ECO:0008006" key="5">
    <source>
        <dbReference type="Google" id="ProtNLM"/>
    </source>
</evidence>
<dbReference type="GO" id="GO:0016491">
    <property type="term" value="F:oxidoreductase activity"/>
    <property type="evidence" value="ECO:0007669"/>
    <property type="project" value="UniProtKB-KW"/>
</dbReference>